<dbReference type="EMBL" id="NSLY01000005">
    <property type="protein sequence ID" value="PDP61003.1"/>
    <property type="molecule type" value="Genomic_DNA"/>
</dbReference>
<comment type="caution">
    <text evidence="12">The sequence shown here is derived from an EMBL/GenBank/DDBJ whole genome shotgun (WGS) entry which is preliminary data.</text>
</comment>
<keyword evidence="2 11" id="KW-1003">Cell membrane</keyword>
<dbReference type="Proteomes" id="UP000219058">
    <property type="component" value="Unassembled WGS sequence"/>
</dbReference>
<feature type="transmembrane region" description="Helical" evidence="11">
    <location>
        <begin position="49"/>
        <end position="70"/>
    </location>
</feature>
<keyword evidence="8 11" id="KW-0407">Ion channel</keyword>
<reference evidence="12 13" key="1">
    <citation type="submission" date="2017-09" db="EMBL/GenBank/DDBJ databases">
        <title>Phase variable restriction modification systems are present in the genome sequences of periodontal pathogens Prevotella intermedia, Tannerella forsythia and Porphyromonas gingivalis.</title>
        <authorList>
            <person name="Haigh R.D."/>
            <person name="Crawford L."/>
            <person name="Ralph J."/>
            <person name="Wanford J."/>
            <person name="Vartoukian S.R."/>
            <person name="Hijazib K."/>
            <person name="Wade W."/>
            <person name="Oggioni M.R."/>
        </authorList>
    </citation>
    <scope>NUCLEOTIDE SEQUENCE [LARGE SCALE GENOMIC DNA]</scope>
    <source>
        <strain evidence="12 13">WW2834</strain>
    </source>
</reference>
<comment type="subcellular location">
    <subcellularLocation>
        <location evidence="1 11">Cell membrane</location>
        <topology evidence="1 11">Multi-pass membrane protein</topology>
    </subcellularLocation>
</comment>
<keyword evidence="11" id="KW-0915">Sodium</keyword>
<evidence type="ECO:0000256" key="4">
    <source>
        <dbReference type="ARBA" id="ARBA00022692"/>
    </source>
</evidence>
<evidence type="ECO:0000256" key="10">
    <source>
        <dbReference type="ARBA" id="ARBA00035585"/>
    </source>
</evidence>
<dbReference type="PANTHER" id="PTHR28259">
    <property type="entry name" value="FLUORIDE EXPORT PROTEIN 1-RELATED"/>
    <property type="match status" value="1"/>
</dbReference>
<protein>
    <recommendedName>
        <fullName evidence="11">Fluoride-specific ion channel FluC</fullName>
    </recommendedName>
</protein>
<comment type="function">
    <text evidence="11">Fluoride-specific ion channel. Important for reducing fluoride concentration in the cell, thus reducing its toxicity.</text>
</comment>
<comment type="activity regulation">
    <text evidence="11">Na(+) is not transported, but it plays an essential structural role and its presence is essential for fluoride channel function.</text>
</comment>
<evidence type="ECO:0000256" key="3">
    <source>
        <dbReference type="ARBA" id="ARBA00022519"/>
    </source>
</evidence>
<dbReference type="HAMAP" id="MF_00454">
    <property type="entry name" value="FluC"/>
    <property type="match status" value="1"/>
</dbReference>
<keyword evidence="11" id="KW-0813">Transport</keyword>
<feature type="transmembrane region" description="Helical" evidence="11">
    <location>
        <begin position="82"/>
        <end position="99"/>
    </location>
</feature>
<evidence type="ECO:0000256" key="11">
    <source>
        <dbReference type="HAMAP-Rule" id="MF_00454"/>
    </source>
</evidence>
<evidence type="ECO:0000313" key="12">
    <source>
        <dbReference type="EMBL" id="PDP61003.1"/>
    </source>
</evidence>
<keyword evidence="6 11" id="KW-0406">Ion transport</keyword>
<evidence type="ECO:0000256" key="7">
    <source>
        <dbReference type="ARBA" id="ARBA00023136"/>
    </source>
</evidence>
<dbReference type="NCBIfam" id="TIGR00494">
    <property type="entry name" value="crcB"/>
    <property type="match status" value="1"/>
</dbReference>
<feature type="binding site" evidence="11">
    <location>
        <position position="90"/>
    </location>
    <ligand>
        <name>Na(+)</name>
        <dbReference type="ChEBI" id="CHEBI:29101"/>
        <note>structural</note>
    </ligand>
</feature>
<dbReference type="InterPro" id="IPR003691">
    <property type="entry name" value="FluC"/>
</dbReference>
<dbReference type="PANTHER" id="PTHR28259:SF1">
    <property type="entry name" value="FLUORIDE EXPORT PROTEIN 1-RELATED"/>
    <property type="match status" value="1"/>
</dbReference>
<name>A0A2A6EHS2_PREIN</name>
<keyword evidence="5 11" id="KW-1133">Transmembrane helix</keyword>
<evidence type="ECO:0000256" key="8">
    <source>
        <dbReference type="ARBA" id="ARBA00023303"/>
    </source>
</evidence>
<comment type="catalytic activity">
    <reaction evidence="10">
        <text>fluoride(in) = fluoride(out)</text>
        <dbReference type="Rhea" id="RHEA:76159"/>
        <dbReference type="ChEBI" id="CHEBI:17051"/>
    </reaction>
    <physiologicalReaction direction="left-to-right" evidence="10">
        <dbReference type="Rhea" id="RHEA:76160"/>
    </physiologicalReaction>
</comment>
<keyword evidence="7 11" id="KW-0472">Membrane</keyword>
<sequence>MFINCIFRIFAHKKQMFKNIMLVGFGSFFGGIVRYLVTRMLSAMVVSPYPFGTFAVNVLGCFFIGFVSALPIGSSLSPNTRLLLTTGLCGGFTTFSTFMNENATLLKDGMPTTALLYTFASLLVGFLAVIGGQQVARIF</sequence>
<evidence type="ECO:0000313" key="13">
    <source>
        <dbReference type="Proteomes" id="UP000219058"/>
    </source>
</evidence>
<keyword evidence="11" id="KW-0479">Metal-binding</keyword>
<dbReference type="Pfam" id="PF02537">
    <property type="entry name" value="CRCB"/>
    <property type="match status" value="1"/>
</dbReference>
<accession>A0A2A6EHS2</accession>
<dbReference type="GO" id="GO:0140114">
    <property type="term" value="P:cellular detoxification of fluoride"/>
    <property type="evidence" value="ECO:0007669"/>
    <property type="project" value="UniProtKB-UniRule"/>
</dbReference>
<evidence type="ECO:0000256" key="2">
    <source>
        <dbReference type="ARBA" id="ARBA00022475"/>
    </source>
</evidence>
<feature type="binding site" evidence="11">
    <location>
        <position position="93"/>
    </location>
    <ligand>
        <name>Na(+)</name>
        <dbReference type="ChEBI" id="CHEBI:29101"/>
        <note>structural</note>
    </ligand>
</feature>
<feature type="transmembrane region" description="Helical" evidence="11">
    <location>
        <begin position="114"/>
        <end position="132"/>
    </location>
</feature>
<feature type="transmembrane region" description="Helical" evidence="11">
    <location>
        <begin position="20"/>
        <end position="37"/>
    </location>
</feature>
<dbReference type="GO" id="GO:0046872">
    <property type="term" value="F:metal ion binding"/>
    <property type="evidence" value="ECO:0007669"/>
    <property type="project" value="UniProtKB-KW"/>
</dbReference>
<evidence type="ECO:0000256" key="9">
    <source>
        <dbReference type="ARBA" id="ARBA00035120"/>
    </source>
</evidence>
<keyword evidence="4 11" id="KW-0812">Transmembrane</keyword>
<dbReference type="GO" id="GO:0062054">
    <property type="term" value="F:fluoride channel activity"/>
    <property type="evidence" value="ECO:0007669"/>
    <property type="project" value="UniProtKB-UniRule"/>
</dbReference>
<dbReference type="AlphaFoldDB" id="A0A2A6EHS2"/>
<dbReference type="GO" id="GO:0005886">
    <property type="term" value="C:plasma membrane"/>
    <property type="evidence" value="ECO:0007669"/>
    <property type="project" value="UniProtKB-SubCell"/>
</dbReference>
<keyword evidence="3" id="KW-0997">Cell inner membrane</keyword>
<gene>
    <name evidence="11 12" type="primary">crcB</name>
    <name evidence="11" type="synonym">fluC</name>
    <name evidence="12" type="ORF">CLI71_02890</name>
</gene>
<evidence type="ECO:0000256" key="5">
    <source>
        <dbReference type="ARBA" id="ARBA00022989"/>
    </source>
</evidence>
<organism evidence="12 13">
    <name type="scientific">Prevotella intermedia</name>
    <dbReference type="NCBI Taxonomy" id="28131"/>
    <lineage>
        <taxon>Bacteria</taxon>
        <taxon>Pseudomonadati</taxon>
        <taxon>Bacteroidota</taxon>
        <taxon>Bacteroidia</taxon>
        <taxon>Bacteroidales</taxon>
        <taxon>Prevotellaceae</taxon>
        <taxon>Prevotella</taxon>
    </lineage>
</organism>
<proteinExistence type="inferred from homology"/>
<comment type="similarity">
    <text evidence="9 11">Belongs to the fluoride channel Fluc/FEX (TC 1.A.43) family.</text>
</comment>
<evidence type="ECO:0000256" key="1">
    <source>
        <dbReference type="ARBA" id="ARBA00004651"/>
    </source>
</evidence>
<evidence type="ECO:0000256" key="6">
    <source>
        <dbReference type="ARBA" id="ARBA00023065"/>
    </source>
</evidence>